<dbReference type="PANTHER" id="PTHR44757:SF2">
    <property type="entry name" value="BIOFILM ARCHITECTURE MAINTENANCE PROTEIN MBAA"/>
    <property type="match status" value="1"/>
</dbReference>
<name>A0A1H7MQG7_9GAMM</name>
<dbReference type="InterPro" id="IPR011006">
    <property type="entry name" value="CheY-like_superfamily"/>
</dbReference>
<feature type="domain" description="GGDEF" evidence="6">
    <location>
        <begin position="299"/>
        <end position="442"/>
    </location>
</feature>
<evidence type="ECO:0000256" key="2">
    <source>
        <dbReference type="PROSITE-ProRule" id="PRU00169"/>
    </source>
</evidence>
<dbReference type="SMART" id="SM00448">
    <property type="entry name" value="REC"/>
    <property type="match status" value="1"/>
</dbReference>
<dbReference type="Pfam" id="PF00990">
    <property type="entry name" value="GGDEF"/>
    <property type="match status" value="1"/>
</dbReference>
<feature type="modified residue" description="4-aspartylphosphate" evidence="2">
    <location>
        <position position="61"/>
    </location>
</feature>
<dbReference type="AlphaFoldDB" id="A0A1H7MQG7"/>
<dbReference type="PROSITE" id="PS50113">
    <property type="entry name" value="PAC"/>
    <property type="match status" value="1"/>
</dbReference>
<dbReference type="SUPFAM" id="SSF52172">
    <property type="entry name" value="CheY-like"/>
    <property type="match status" value="1"/>
</dbReference>
<comment type="cofactor">
    <cofactor evidence="1">
        <name>Mg(2+)</name>
        <dbReference type="ChEBI" id="CHEBI:18420"/>
    </cofactor>
</comment>
<dbReference type="InterPro" id="IPR043128">
    <property type="entry name" value="Rev_trsase/Diguanyl_cyclase"/>
</dbReference>
<dbReference type="InterPro" id="IPR001633">
    <property type="entry name" value="EAL_dom"/>
</dbReference>
<dbReference type="EMBL" id="FOBI01000006">
    <property type="protein sequence ID" value="SEL13434.1"/>
    <property type="molecule type" value="Genomic_DNA"/>
</dbReference>
<dbReference type="Gene3D" id="3.20.20.450">
    <property type="entry name" value="EAL domain"/>
    <property type="match status" value="1"/>
</dbReference>
<evidence type="ECO:0000313" key="7">
    <source>
        <dbReference type="EMBL" id="SEL13434.1"/>
    </source>
</evidence>
<feature type="domain" description="PAC" evidence="4">
    <location>
        <begin position="215"/>
        <end position="267"/>
    </location>
</feature>
<dbReference type="InterPro" id="IPR029787">
    <property type="entry name" value="Nucleotide_cyclase"/>
</dbReference>
<dbReference type="InterPro" id="IPR000014">
    <property type="entry name" value="PAS"/>
</dbReference>
<protein>
    <submittedName>
        <fullName evidence="7">Response regulator receiver modulated diguanylate cyclase/phosphodiesterase</fullName>
    </submittedName>
</protein>
<dbReference type="Gene3D" id="2.10.70.100">
    <property type="match status" value="1"/>
</dbReference>
<dbReference type="InterPro" id="IPR013655">
    <property type="entry name" value="PAS_fold_3"/>
</dbReference>
<dbReference type="GO" id="GO:0003824">
    <property type="term" value="F:catalytic activity"/>
    <property type="evidence" value="ECO:0007669"/>
    <property type="project" value="UniProtKB-ARBA"/>
</dbReference>
<sequence>MIDKNLFEQQMTALVVDDDIAHRLLLESTLSAAGHWVKSAENGKQAVEIFQNTAIDIVLMDVNMPEMDGFQACQQMRALAHGKDVPIVLITGMDDHKSIEKAFNVDATDFIIKPVNWPILGHRVSYYLKAGRLFKELRNSEQSLKDAQEIALMGTWELDLATMQLRFSEQLKQLAQLQHAPQNIDRSLLLNKLHPDDKYVVAETITQSIYYKKPFDVEYRIQLSNAQERVFHEQAKVIMDANGYPCKMLGTIQDITARKSFEKEVQHLAYFDVLTGLPNRERFKQLVNTALARAEREDEKAVLMFIDLDDFKAVNDTYGHDVGDKLLQSVAQNLKDCLRSSDFISHYDPIKMSVSRLGGDEFTLIVSGLKNMEDFENIARRVHSKLCQAIYIDEKKLRVAGSIGIAIFPDDGQDLPTLLKHADIAMYKAKELGRNGFQFYSNTLNNYLEEKSAFESRLKNAIKNGELELYYQPQLEAAKQHLVGVEALVRWNDPKTGLVLAHDFIDVAEKTDFILAIDDWVLNNACQQAVKWQKAGLSHLKVTINISKRQLDDDSIITNIANALHTSGLNAECLELDINENTLSQPSDKTLALLKELKDLGIKLAIDEFGVGFSSLNHLRKVDIDSLKLNQNLLENITTDVCEAAITKAIIDIAKTLELTIIAGGIERQEQLTWLQQHGGHLFQGYLFSKPLPVREIEDYFIKTTKNFAR</sequence>
<dbReference type="InterPro" id="IPR000160">
    <property type="entry name" value="GGDEF_dom"/>
</dbReference>
<dbReference type="SUPFAM" id="SSF141868">
    <property type="entry name" value="EAL domain-like"/>
    <property type="match status" value="1"/>
</dbReference>
<dbReference type="InterPro" id="IPR000700">
    <property type="entry name" value="PAS-assoc_C"/>
</dbReference>
<dbReference type="PROSITE" id="PS50887">
    <property type="entry name" value="GGDEF"/>
    <property type="match status" value="1"/>
</dbReference>
<dbReference type="SMART" id="SM00086">
    <property type="entry name" value="PAC"/>
    <property type="match status" value="1"/>
</dbReference>
<dbReference type="SMART" id="SM00267">
    <property type="entry name" value="GGDEF"/>
    <property type="match status" value="1"/>
</dbReference>
<dbReference type="PANTHER" id="PTHR44757">
    <property type="entry name" value="DIGUANYLATE CYCLASE DGCP"/>
    <property type="match status" value="1"/>
</dbReference>
<evidence type="ECO:0000256" key="1">
    <source>
        <dbReference type="ARBA" id="ARBA00001946"/>
    </source>
</evidence>
<dbReference type="Gene3D" id="3.30.70.270">
    <property type="match status" value="1"/>
</dbReference>
<keyword evidence="8" id="KW-1185">Reference proteome</keyword>
<organism evidence="7 8">
    <name type="scientific">Colwellia chukchiensis</name>
    <dbReference type="NCBI Taxonomy" id="641665"/>
    <lineage>
        <taxon>Bacteria</taxon>
        <taxon>Pseudomonadati</taxon>
        <taxon>Pseudomonadota</taxon>
        <taxon>Gammaproteobacteria</taxon>
        <taxon>Alteromonadales</taxon>
        <taxon>Colwelliaceae</taxon>
        <taxon>Colwellia</taxon>
    </lineage>
</organism>
<dbReference type="CDD" id="cd17546">
    <property type="entry name" value="REC_hyHK_CKI1_RcsC-like"/>
    <property type="match status" value="1"/>
</dbReference>
<evidence type="ECO:0000259" key="3">
    <source>
        <dbReference type="PROSITE" id="PS50110"/>
    </source>
</evidence>
<dbReference type="Pfam" id="PF00563">
    <property type="entry name" value="EAL"/>
    <property type="match status" value="1"/>
</dbReference>
<proteinExistence type="predicted"/>
<gene>
    <name evidence="7" type="ORF">SAMN05216262_10693</name>
</gene>
<dbReference type="SMART" id="SM00052">
    <property type="entry name" value="EAL"/>
    <property type="match status" value="1"/>
</dbReference>
<dbReference type="Gene3D" id="3.30.450.20">
    <property type="entry name" value="PAS domain"/>
    <property type="match status" value="1"/>
</dbReference>
<dbReference type="InterPro" id="IPR035965">
    <property type="entry name" value="PAS-like_dom_sf"/>
</dbReference>
<dbReference type="SUPFAM" id="SSF55785">
    <property type="entry name" value="PYP-like sensor domain (PAS domain)"/>
    <property type="match status" value="1"/>
</dbReference>
<reference evidence="8" key="1">
    <citation type="submission" date="2016-10" db="EMBL/GenBank/DDBJ databases">
        <authorList>
            <person name="Varghese N."/>
            <person name="Submissions S."/>
        </authorList>
    </citation>
    <scope>NUCLEOTIDE SEQUENCE [LARGE SCALE GENOMIC DNA]</scope>
    <source>
        <strain evidence="8">CGMCC 1.9127</strain>
    </source>
</reference>
<evidence type="ECO:0000259" key="5">
    <source>
        <dbReference type="PROSITE" id="PS50883"/>
    </source>
</evidence>
<dbReference type="PROSITE" id="PS50110">
    <property type="entry name" value="RESPONSE_REGULATORY"/>
    <property type="match status" value="1"/>
</dbReference>
<dbReference type="InterPro" id="IPR001610">
    <property type="entry name" value="PAC"/>
</dbReference>
<dbReference type="OrthoDB" id="9799509at2"/>
<dbReference type="CDD" id="cd01949">
    <property type="entry name" value="GGDEF"/>
    <property type="match status" value="1"/>
</dbReference>
<evidence type="ECO:0000313" key="8">
    <source>
        <dbReference type="Proteomes" id="UP000199297"/>
    </source>
</evidence>
<dbReference type="GO" id="GO:0000160">
    <property type="term" value="P:phosphorelay signal transduction system"/>
    <property type="evidence" value="ECO:0007669"/>
    <property type="project" value="InterPro"/>
</dbReference>
<feature type="domain" description="Response regulatory" evidence="3">
    <location>
        <begin position="12"/>
        <end position="128"/>
    </location>
</feature>
<dbReference type="SUPFAM" id="SSF55073">
    <property type="entry name" value="Nucleotide cyclase"/>
    <property type="match status" value="1"/>
</dbReference>
<dbReference type="Gene3D" id="3.40.50.2300">
    <property type="match status" value="1"/>
</dbReference>
<evidence type="ECO:0000259" key="6">
    <source>
        <dbReference type="PROSITE" id="PS50887"/>
    </source>
</evidence>
<dbReference type="NCBIfam" id="TIGR00254">
    <property type="entry name" value="GGDEF"/>
    <property type="match status" value="1"/>
</dbReference>
<dbReference type="Pfam" id="PF00072">
    <property type="entry name" value="Response_reg"/>
    <property type="match status" value="1"/>
</dbReference>
<dbReference type="STRING" id="641665.GCA_002104455_03268"/>
<dbReference type="CDD" id="cd01948">
    <property type="entry name" value="EAL"/>
    <property type="match status" value="1"/>
</dbReference>
<dbReference type="PROSITE" id="PS50883">
    <property type="entry name" value="EAL"/>
    <property type="match status" value="1"/>
</dbReference>
<feature type="domain" description="EAL" evidence="5">
    <location>
        <begin position="451"/>
        <end position="705"/>
    </location>
</feature>
<dbReference type="InterPro" id="IPR035919">
    <property type="entry name" value="EAL_sf"/>
</dbReference>
<dbReference type="RefSeq" id="WP_085284777.1">
    <property type="nucleotide sequence ID" value="NZ_FOBI01000006.1"/>
</dbReference>
<evidence type="ECO:0000259" key="4">
    <source>
        <dbReference type="PROSITE" id="PS50113"/>
    </source>
</evidence>
<dbReference type="InterPro" id="IPR001789">
    <property type="entry name" value="Sig_transdc_resp-reg_receiver"/>
</dbReference>
<dbReference type="InterPro" id="IPR052155">
    <property type="entry name" value="Biofilm_reg_signaling"/>
</dbReference>
<dbReference type="Pfam" id="PF08447">
    <property type="entry name" value="PAS_3"/>
    <property type="match status" value="1"/>
</dbReference>
<keyword evidence="2" id="KW-0597">Phosphoprotein</keyword>
<dbReference type="Proteomes" id="UP000199297">
    <property type="component" value="Unassembled WGS sequence"/>
</dbReference>
<dbReference type="FunFam" id="3.30.70.270:FF:000001">
    <property type="entry name" value="Diguanylate cyclase domain protein"/>
    <property type="match status" value="1"/>
</dbReference>
<accession>A0A1H7MQG7</accession>
<dbReference type="CDD" id="cd00130">
    <property type="entry name" value="PAS"/>
    <property type="match status" value="1"/>
</dbReference>